<feature type="signal peptide" evidence="14">
    <location>
        <begin position="1"/>
        <end position="15"/>
    </location>
</feature>
<feature type="chain" id="PRO_5028935016" description="Superoxide dismutase" evidence="14">
    <location>
        <begin position="16"/>
        <end position="255"/>
    </location>
</feature>
<keyword evidence="7" id="KW-0809">Transit peptide</keyword>
<evidence type="ECO:0000256" key="11">
    <source>
        <dbReference type="ARBA" id="ARBA00049204"/>
    </source>
</evidence>
<evidence type="ECO:0000313" key="18">
    <source>
        <dbReference type="Proteomes" id="UP000480548"/>
    </source>
</evidence>
<dbReference type="GO" id="GO:0030145">
    <property type="term" value="F:manganese ion binding"/>
    <property type="evidence" value="ECO:0007669"/>
    <property type="project" value="TreeGrafter"/>
</dbReference>
<evidence type="ECO:0000256" key="7">
    <source>
        <dbReference type="ARBA" id="ARBA00022946"/>
    </source>
</evidence>
<dbReference type="PROSITE" id="PS00088">
    <property type="entry name" value="SOD_MN"/>
    <property type="match status" value="1"/>
</dbReference>
<comment type="catalytic activity">
    <reaction evidence="11 13">
        <text>2 superoxide + 2 H(+) = H2O2 + O2</text>
        <dbReference type="Rhea" id="RHEA:20696"/>
        <dbReference type="ChEBI" id="CHEBI:15378"/>
        <dbReference type="ChEBI" id="CHEBI:15379"/>
        <dbReference type="ChEBI" id="CHEBI:16240"/>
        <dbReference type="ChEBI" id="CHEBI:18421"/>
        <dbReference type="EC" id="1.15.1.1"/>
    </reaction>
</comment>
<evidence type="ECO:0000256" key="2">
    <source>
        <dbReference type="ARBA" id="ARBA00002170"/>
    </source>
</evidence>
<dbReference type="InterPro" id="IPR001189">
    <property type="entry name" value="Mn/Fe_SOD"/>
</dbReference>
<comment type="function">
    <text evidence="13">Destroys radicals which are normally produced within the cells and which are toxic to biological systems.</text>
</comment>
<keyword evidence="10" id="KW-0464">Manganese</keyword>
<dbReference type="PANTHER" id="PTHR11404">
    <property type="entry name" value="SUPEROXIDE DISMUTASE 2"/>
    <property type="match status" value="1"/>
</dbReference>
<evidence type="ECO:0000256" key="14">
    <source>
        <dbReference type="SAM" id="SignalP"/>
    </source>
</evidence>
<comment type="similarity">
    <text evidence="4 13">Belongs to the iron/manganese superoxide dismutase family.</text>
</comment>
<evidence type="ECO:0000256" key="3">
    <source>
        <dbReference type="ARBA" id="ARBA00004305"/>
    </source>
</evidence>
<organism evidence="17 18">
    <name type="scientific">Orbilia oligospora</name>
    <name type="common">Nematode-trapping fungus</name>
    <name type="synonym">Arthrobotrys oligospora</name>
    <dbReference type="NCBI Taxonomy" id="2813651"/>
    <lineage>
        <taxon>Eukaryota</taxon>
        <taxon>Fungi</taxon>
        <taxon>Dikarya</taxon>
        <taxon>Ascomycota</taxon>
        <taxon>Pezizomycotina</taxon>
        <taxon>Orbiliomycetes</taxon>
        <taxon>Orbiliales</taxon>
        <taxon>Orbiliaceae</taxon>
        <taxon>Orbilia</taxon>
    </lineage>
</organism>
<comment type="subunit">
    <text evidence="5">Homotetramer.</text>
</comment>
<accession>A0A7C8JWD6</accession>
<dbReference type="EMBL" id="WIQZ01000008">
    <property type="protein sequence ID" value="KAF3143804.1"/>
    <property type="molecule type" value="Genomic_DNA"/>
</dbReference>
<feature type="binding site" evidence="12">
    <location>
        <position position="210"/>
    </location>
    <ligand>
        <name>Mn(2+)</name>
        <dbReference type="ChEBI" id="CHEBI:29035"/>
    </ligand>
</feature>
<protein>
    <recommendedName>
        <fullName evidence="13">Superoxide dismutase</fullName>
        <ecNumber evidence="13">1.15.1.1</ecNumber>
    </recommendedName>
</protein>
<dbReference type="SUPFAM" id="SSF54719">
    <property type="entry name" value="Fe,Mn superoxide dismutase (SOD), C-terminal domain"/>
    <property type="match status" value="1"/>
</dbReference>
<dbReference type="InterPro" id="IPR019831">
    <property type="entry name" value="Mn/Fe_SOD_N"/>
</dbReference>
<comment type="function">
    <text evidence="2">Destroys superoxide anion radicals which are normally produced within the cells and which are toxic to biological systems.</text>
</comment>
<dbReference type="SUPFAM" id="SSF46609">
    <property type="entry name" value="Fe,Mn superoxide dismutase (SOD), N-terminal domain"/>
    <property type="match status" value="1"/>
</dbReference>
<reference evidence="17 18" key="1">
    <citation type="submission" date="2019-06" db="EMBL/GenBank/DDBJ databases">
        <authorList>
            <person name="Palmer J.M."/>
        </authorList>
    </citation>
    <scope>NUCLEOTIDE SEQUENCE [LARGE SCALE GENOMIC DNA]</scope>
    <source>
        <strain evidence="17 18">TWF703</strain>
    </source>
</reference>
<evidence type="ECO:0000256" key="13">
    <source>
        <dbReference type="RuleBase" id="RU000414"/>
    </source>
</evidence>
<comment type="subcellular location">
    <subcellularLocation>
        <location evidence="3">Mitochondrion matrix</location>
    </subcellularLocation>
</comment>
<dbReference type="Pfam" id="PF02777">
    <property type="entry name" value="Sod_Fe_C"/>
    <property type="match status" value="1"/>
</dbReference>
<dbReference type="Proteomes" id="UP000480548">
    <property type="component" value="Unassembled WGS sequence"/>
</dbReference>
<name>A0A7C8JWD6_ORBOL</name>
<comment type="cofactor">
    <cofactor evidence="1">
        <name>Mn(2+)</name>
        <dbReference type="ChEBI" id="CHEBI:29035"/>
    </cofactor>
</comment>
<dbReference type="InterPro" id="IPR036324">
    <property type="entry name" value="Mn/Fe_SOD_N_sf"/>
</dbReference>
<evidence type="ECO:0000256" key="8">
    <source>
        <dbReference type="ARBA" id="ARBA00023002"/>
    </source>
</evidence>
<gene>
    <name evidence="17" type="primary">SOD2_2</name>
    <name evidence="17" type="ORF">TWF703_010210</name>
</gene>
<dbReference type="EC" id="1.15.1.1" evidence="13"/>
<dbReference type="PRINTS" id="PR01703">
    <property type="entry name" value="MNSODISMTASE"/>
</dbReference>
<keyword evidence="14" id="KW-0732">Signal</keyword>
<dbReference type="GO" id="GO:0004784">
    <property type="term" value="F:superoxide dismutase activity"/>
    <property type="evidence" value="ECO:0007669"/>
    <property type="project" value="UniProtKB-EC"/>
</dbReference>
<evidence type="ECO:0000313" key="17">
    <source>
        <dbReference type="EMBL" id="KAF3143804.1"/>
    </source>
</evidence>
<dbReference type="FunFam" id="1.10.287.990:FF:000001">
    <property type="entry name" value="Superoxide dismutase"/>
    <property type="match status" value="1"/>
</dbReference>
<feature type="binding site" evidence="12">
    <location>
        <position position="65"/>
    </location>
    <ligand>
        <name>Mn(2+)</name>
        <dbReference type="ChEBI" id="CHEBI:29035"/>
    </ligand>
</feature>
<dbReference type="InterPro" id="IPR050265">
    <property type="entry name" value="Fe/Mn_Superoxide_Dismutase"/>
</dbReference>
<dbReference type="GO" id="GO:0005759">
    <property type="term" value="C:mitochondrial matrix"/>
    <property type="evidence" value="ECO:0007669"/>
    <property type="project" value="UniProtKB-SubCell"/>
</dbReference>
<feature type="domain" description="Manganese/iron superoxide dismutase C-terminal" evidence="16">
    <location>
        <begin position="133"/>
        <end position="241"/>
    </location>
</feature>
<comment type="caution">
    <text evidence="17">The sequence shown here is derived from an EMBL/GenBank/DDBJ whole genome shotgun (WGS) entry which is preliminary data.</text>
</comment>
<keyword evidence="6 12" id="KW-0479">Metal-binding</keyword>
<evidence type="ECO:0000259" key="15">
    <source>
        <dbReference type="Pfam" id="PF00081"/>
    </source>
</evidence>
<evidence type="ECO:0000256" key="9">
    <source>
        <dbReference type="ARBA" id="ARBA00023128"/>
    </source>
</evidence>
<dbReference type="InterPro" id="IPR019833">
    <property type="entry name" value="Mn/Fe_SOD_BS"/>
</dbReference>
<dbReference type="PIRSF" id="PIRSF000349">
    <property type="entry name" value="SODismutase"/>
    <property type="match status" value="1"/>
</dbReference>
<dbReference type="InterPro" id="IPR019832">
    <property type="entry name" value="Mn/Fe_SOD_C"/>
</dbReference>
<proteinExistence type="inferred from homology"/>
<dbReference type="Gene3D" id="3.55.40.20">
    <property type="entry name" value="Iron/manganese superoxide dismutase, C-terminal domain"/>
    <property type="match status" value="1"/>
</dbReference>
<keyword evidence="9" id="KW-0496">Mitochondrion</keyword>
<evidence type="ECO:0000256" key="1">
    <source>
        <dbReference type="ARBA" id="ARBA00001936"/>
    </source>
</evidence>
<dbReference type="PANTHER" id="PTHR11404:SF29">
    <property type="entry name" value="SUPEROXIDE DISMUTASE"/>
    <property type="match status" value="1"/>
</dbReference>
<feature type="binding site" evidence="12">
    <location>
        <position position="214"/>
    </location>
    <ligand>
        <name>Mn(2+)</name>
        <dbReference type="ChEBI" id="CHEBI:29035"/>
    </ligand>
</feature>
<dbReference type="InterPro" id="IPR036314">
    <property type="entry name" value="SOD_C_sf"/>
</dbReference>
<evidence type="ECO:0000259" key="16">
    <source>
        <dbReference type="Pfam" id="PF02777"/>
    </source>
</evidence>
<evidence type="ECO:0000256" key="4">
    <source>
        <dbReference type="ARBA" id="ARBA00008714"/>
    </source>
</evidence>
<feature type="domain" description="Manganese/iron superoxide dismutase N-terminal" evidence="15">
    <location>
        <begin position="40"/>
        <end position="123"/>
    </location>
</feature>
<dbReference type="Pfam" id="PF00081">
    <property type="entry name" value="Sod_Fe_N"/>
    <property type="match status" value="1"/>
</dbReference>
<evidence type="ECO:0000256" key="10">
    <source>
        <dbReference type="ARBA" id="ARBA00023211"/>
    </source>
</evidence>
<sequence length="255" mass="28534">MKSFLLVTFLASACAAQYGQSLDELPKIVDNSTATSSPEKYVLPPLPYEYDALEPHISAQIMKLHHQAHHQAYVDNLNKALAELKEVQVKEDMAAKDRIEALEETIHFNRGGHINHSLFWKGLAPAGSPETHPQGGLEKAIVAKWGSVDGLSAALFRTILGRVRGSGWGWIVCNVDTRELSFATTRAKVALALQDQDPISLPQLVILGIDMWEHAYYLQYYNKKQSYLKAIWTVLNWKEGDERYASCLKHTTTSS</sequence>
<evidence type="ECO:0000256" key="12">
    <source>
        <dbReference type="PIRSR" id="PIRSR000349-1"/>
    </source>
</evidence>
<keyword evidence="8 13" id="KW-0560">Oxidoreductase</keyword>
<dbReference type="Gene3D" id="1.10.287.990">
    <property type="entry name" value="Fe,Mn superoxide dismutase (SOD) domain"/>
    <property type="match status" value="1"/>
</dbReference>
<dbReference type="AlphaFoldDB" id="A0A7C8JWD6"/>
<feature type="binding site" evidence="12">
    <location>
        <position position="116"/>
    </location>
    <ligand>
        <name>Mn(2+)</name>
        <dbReference type="ChEBI" id="CHEBI:29035"/>
    </ligand>
</feature>
<evidence type="ECO:0000256" key="5">
    <source>
        <dbReference type="ARBA" id="ARBA00011881"/>
    </source>
</evidence>
<evidence type="ECO:0000256" key="6">
    <source>
        <dbReference type="ARBA" id="ARBA00022723"/>
    </source>
</evidence>